<gene>
    <name evidence="1" type="ORF">Pan216_12910</name>
</gene>
<dbReference type="EMBL" id="CP036279">
    <property type="protein sequence ID" value="QDU60450.1"/>
    <property type="molecule type" value="Genomic_DNA"/>
</dbReference>
<proteinExistence type="predicted"/>
<dbReference type="KEGG" id="knv:Pan216_12910"/>
<evidence type="ECO:0000313" key="1">
    <source>
        <dbReference type="EMBL" id="QDU60450.1"/>
    </source>
</evidence>
<keyword evidence="2" id="KW-1185">Reference proteome</keyword>
<reference evidence="1 2" key="1">
    <citation type="submission" date="2019-02" db="EMBL/GenBank/DDBJ databases">
        <title>Deep-cultivation of Planctomycetes and their phenomic and genomic characterization uncovers novel biology.</title>
        <authorList>
            <person name="Wiegand S."/>
            <person name="Jogler M."/>
            <person name="Boedeker C."/>
            <person name="Pinto D."/>
            <person name="Vollmers J."/>
            <person name="Rivas-Marin E."/>
            <person name="Kohn T."/>
            <person name="Peeters S.H."/>
            <person name="Heuer A."/>
            <person name="Rast P."/>
            <person name="Oberbeckmann S."/>
            <person name="Bunk B."/>
            <person name="Jeske O."/>
            <person name="Meyerdierks A."/>
            <person name="Storesund J.E."/>
            <person name="Kallscheuer N."/>
            <person name="Luecker S."/>
            <person name="Lage O.M."/>
            <person name="Pohl T."/>
            <person name="Merkel B.J."/>
            <person name="Hornburger P."/>
            <person name="Mueller R.-W."/>
            <person name="Bruemmer F."/>
            <person name="Labrenz M."/>
            <person name="Spormann A.M."/>
            <person name="Op den Camp H."/>
            <person name="Overmann J."/>
            <person name="Amann R."/>
            <person name="Jetten M.S.M."/>
            <person name="Mascher T."/>
            <person name="Medema M.H."/>
            <person name="Devos D.P."/>
            <person name="Kaster A.-K."/>
            <person name="Ovreas L."/>
            <person name="Rohde M."/>
            <person name="Galperin M.Y."/>
            <person name="Jogler C."/>
        </authorList>
    </citation>
    <scope>NUCLEOTIDE SEQUENCE [LARGE SCALE GENOMIC DNA]</scope>
    <source>
        <strain evidence="1 2">Pan216</strain>
    </source>
</reference>
<protein>
    <submittedName>
        <fullName evidence="1">Uncharacterized protein</fullName>
    </submittedName>
</protein>
<dbReference type="AlphaFoldDB" id="A0A518B0F2"/>
<evidence type="ECO:0000313" key="2">
    <source>
        <dbReference type="Proteomes" id="UP000317093"/>
    </source>
</evidence>
<sequence length="100" mass="11430">MSWRIKIVPKEHPPTGTMSSLWGYVSRCDPRSWSNNNKHEVITTWTDKDISQDPRYATAEFSVEPTDAKDRRGKTAAIESLKKAIKDLDCVETFDITEEA</sequence>
<dbReference type="Proteomes" id="UP000317093">
    <property type="component" value="Chromosome"/>
</dbReference>
<name>A0A518B0F2_9BACT</name>
<accession>A0A518B0F2</accession>
<organism evidence="1 2">
    <name type="scientific">Kolteria novifilia</name>
    <dbReference type="NCBI Taxonomy" id="2527975"/>
    <lineage>
        <taxon>Bacteria</taxon>
        <taxon>Pseudomonadati</taxon>
        <taxon>Planctomycetota</taxon>
        <taxon>Planctomycetia</taxon>
        <taxon>Kolteriales</taxon>
        <taxon>Kolteriaceae</taxon>
        <taxon>Kolteria</taxon>
    </lineage>
</organism>